<evidence type="ECO:0000256" key="3">
    <source>
        <dbReference type="ARBA" id="ARBA00014615"/>
    </source>
</evidence>
<dbReference type="GO" id="GO:0005743">
    <property type="term" value="C:mitochondrial inner membrane"/>
    <property type="evidence" value="ECO:0007669"/>
    <property type="project" value="UniProtKB-SubCell"/>
</dbReference>
<accession>A0A5C3QET9</accession>
<evidence type="ECO:0000256" key="9">
    <source>
        <dbReference type="SAM" id="MobiDB-lite"/>
    </source>
</evidence>
<keyword evidence="8" id="KW-0999">Mitochondrion inner membrane</keyword>
<feature type="compositionally biased region" description="Low complexity" evidence="9">
    <location>
        <begin position="1"/>
        <end position="20"/>
    </location>
</feature>
<sequence length="229" mass="25236">MSSPSSSSSSSASPSSSSSPADPPAGFSKWLKKLSLVTGVGSSPEQSSQALRDFQCRTCDAWKHELMEYSPSVTFMLKHLAQTGNPVTPRNLVCQPCDMTHSGGFHPDSGNITLCAGSFFNKGHMETTIVHELVHLYDHCKFKTDWQNLRHHACSEIRANSLSGDCRYTRELRRGFGTFSKQHQACVRRRAVISVAANTACPSPEAAEKAVNEVWESCFADTRPFDEIY</sequence>
<gene>
    <name evidence="10" type="ORF">BDV98DRAFT_549902</name>
</gene>
<dbReference type="Pfam" id="PF09768">
    <property type="entry name" value="Peptidase_M76"/>
    <property type="match status" value="1"/>
</dbReference>
<dbReference type="PANTHER" id="PTHR21711:SF0">
    <property type="entry name" value="MITOCHONDRIAL INNER MEMBRANE PROTEASE ATP23 HOMOLOG"/>
    <property type="match status" value="1"/>
</dbReference>
<dbReference type="EMBL" id="ML178828">
    <property type="protein sequence ID" value="TFL00585.1"/>
    <property type="molecule type" value="Genomic_DNA"/>
</dbReference>
<evidence type="ECO:0000313" key="11">
    <source>
        <dbReference type="Proteomes" id="UP000305067"/>
    </source>
</evidence>
<evidence type="ECO:0000256" key="4">
    <source>
        <dbReference type="ARBA" id="ARBA00022670"/>
    </source>
</evidence>
<proteinExistence type="inferred from homology"/>
<organism evidence="10 11">
    <name type="scientific">Pterulicium gracile</name>
    <dbReference type="NCBI Taxonomy" id="1884261"/>
    <lineage>
        <taxon>Eukaryota</taxon>
        <taxon>Fungi</taxon>
        <taxon>Dikarya</taxon>
        <taxon>Basidiomycota</taxon>
        <taxon>Agaricomycotina</taxon>
        <taxon>Agaricomycetes</taxon>
        <taxon>Agaricomycetidae</taxon>
        <taxon>Agaricales</taxon>
        <taxon>Pleurotineae</taxon>
        <taxon>Pterulaceae</taxon>
        <taxon>Pterulicium</taxon>
    </lineage>
</organism>
<keyword evidence="4 8" id="KW-0645">Protease</keyword>
<dbReference type="Proteomes" id="UP000305067">
    <property type="component" value="Unassembled WGS sequence"/>
</dbReference>
<reference evidence="10 11" key="1">
    <citation type="journal article" date="2019" name="Nat. Ecol. Evol.">
        <title>Megaphylogeny resolves global patterns of mushroom evolution.</title>
        <authorList>
            <person name="Varga T."/>
            <person name="Krizsan K."/>
            <person name="Foldi C."/>
            <person name="Dima B."/>
            <person name="Sanchez-Garcia M."/>
            <person name="Sanchez-Ramirez S."/>
            <person name="Szollosi G.J."/>
            <person name="Szarkandi J.G."/>
            <person name="Papp V."/>
            <person name="Albert L."/>
            <person name="Andreopoulos W."/>
            <person name="Angelini C."/>
            <person name="Antonin V."/>
            <person name="Barry K.W."/>
            <person name="Bougher N.L."/>
            <person name="Buchanan P."/>
            <person name="Buyck B."/>
            <person name="Bense V."/>
            <person name="Catcheside P."/>
            <person name="Chovatia M."/>
            <person name="Cooper J."/>
            <person name="Damon W."/>
            <person name="Desjardin D."/>
            <person name="Finy P."/>
            <person name="Geml J."/>
            <person name="Haridas S."/>
            <person name="Hughes K."/>
            <person name="Justo A."/>
            <person name="Karasinski D."/>
            <person name="Kautmanova I."/>
            <person name="Kiss B."/>
            <person name="Kocsube S."/>
            <person name="Kotiranta H."/>
            <person name="LaButti K.M."/>
            <person name="Lechner B.E."/>
            <person name="Liimatainen K."/>
            <person name="Lipzen A."/>
            <person name="Lukacs Z."/>
            <person name="Mihaltcheva S."/>
            <person name="Morgado L.N."/>
            <person name="Niskanen T."/>
            <person name="Noordeloos M.E."/>
            <person name="Ohm R.A."/>
            <person name="Ortiz-Santana B."/>
            <person name="Ovrebo C."/>
            <person name="Racz N."/>
            <person name="Riley R."/>
            <person name="Savchenko A."/>
            <person name="Shiryaev A."/>
            <person name="Soop K."/>
            <person name="Spirin V."/>
            <person name="Szebenyi C."/>
            <person name="Tomsovsky M."/>
            <person name="Tulloss R.E."/>
            <person name="Uehling J."/>
            <person name="Grigoriev I.V."/>
            <person name="Vagvolgyi C."/>
            <person name="Papp T."/>
            <person name="Martin F.M."/>
            <person name="Miettinen O."/>
            <person name="Hibbett D.S."/>
            <person name="Nagy L.G."/>
        </authorList>
    </citation>
    <scope>NUCLEOTIDE SEQUENCE [LARGE SCALE GENOMIC DNA]</scope>
    <source>
        <strain evidence="10 11">CBS 309.79</strain>
    </source>
</reference>
<name>A0A5C3QET9_9AGAR</name>
<evidence type="ECO:0000256" key="7">
    <source>
        <dbReference type="ARBA" id="ARBA00023049"/>
    </source>
</evidence>
<dbReference type="GO" id="GO:0046872">
    <property type="term" value="F:metal ion binding"/>
    <property type="evidence" value="ECO:0007669"/>
    <property type="project" value="UniProtKB-KW"/>
</dbReference>
<dbReference type="STRING" id="1884261.A0A5C3QET9"/>
<evidence type="ECO:0000256" key="5">
    <source>
        <dbReference type="ARBA" id="ARBA00022723"/>
    </source>
</evidence>
<comment type="subcellular location">
    <subcellularLocation>
        <location evidence="1 8">Mitochondrion inner membrane</location>
        <topology evidence="1 8">Peripheral membrane protein</topology>
        <orientation evidence="1 8">Intermembrane side</orientation>
    </subcellularLocation>
</comment>
<evidence type="ECO:0000256" key="6">
    <source>
        <dbReference type="ARBA" id="ARBA00022801"/>
    </source>
</evidence>
<dbReference type="PANTHER" id="PTHR21711">
    <property type="entry name" value="MITOCHONDRIAL INNER MEMBRANE PROTEASE"/>
    <property type="match status" value="1"/>
</dbReference>
<keyword evidence="6 8" id="KW-0378">Hydrolase</keyword>
<evidence type="ECO:0000256" key="2">
    <source>
        <dbReference type="ARBA" id="ARBA00009915"/>
    </source>
</evidence>
<dbReference type="OrthoDB" id="285308at2759"/>
<comment type="function">
    <text evidence="8">Has a dual role in the assembly of mitochondrial ATPase.</text>
</comment>
<protein>
    <recommendedName>
        <fullName evidence="3 8">Mitochondrial inner membrane protease ATP23</fullName>
        <ecNumber evidence="8">3.4.24.-</ecNumber>
    </recommendedName>
</protein>
<evidence type="ECO:0000256" key="1">
    <source>
        <dbReference type="ARBA" id="ARBA00004137"/>
    </source>
</evidence>
<keyword evidence="8" id="KW-0496">Mitochondrion</keyword>
<dbReference type="AlphaFoldDB" id="A0A5C3QET9"/>
<evidence type="ECO:0000256" key="8">
    <source>
        <dbReference type="RuleBase" id="RU364057"/>
    </source>
</evidence>
<dbReference type="GO" id="GO:0034982">
    <property type="term" value="P:mitochondrial protein processing"/>
    <property type="evidence" value="ECO:0007669"/>
    <property type="project" value="TreeGrafter"/>
</dbReference>
<dbReference type="GO" id="GO:0033615">
    <property type="term" value="P:mitochondrial proton-transporting ATP synthase complex assembly"/>
    <property type="evidence" value="ECO:0007669"/>
    <property type="project" value="TreeGrafter"/>
</dbReference>
<dbReference type="InterPro" id="IPR019165">
    <property type="entry name" value="Peptidase_M76_ATP23"/>
</dbReference>
<evidence type="ECO:0000313" key="10">
    <source>
        <dbReference type="EMBL" id="TFL00585.1"/>
    </source>
</evidence>
<dbReference type="GO" id="GO:0004222">
    <property type="term" value="F:metalloendopeptidase activity"/>
    <property type="evidence" value="ECO:0007669"/>
    <property type="project" value="InterPro"/>
</dbReference>
<comment type="similarity">
    <text evidence="2 8">Belongs to the peptidase M76 family.</text>
</comment>
<feature type="region of interest" description="Disordered" evidence="9">
    <location>
        <begin position="1"/>
        <end position="24"/>
    </location>
</feature>
<keyword evidence="5 8" id="KW-0479">Metal-binding</keyword>
<keyword evidence="7 8" id="KW-0482">Metalloprotease</keyword>
<keyword evidence="11" id="KW-1185">Reference proteome</keyword>
<dbReference type="EC" id="3.4.24.-" evidence="8"/>
<keyword evidence="8" id="KW-0472">Membrane</keyword>